<accession>F8PM09</accession>
<protein>
    <submittedName>
        <fullName evidence="1">Uncharacterized protein</fullName>
    </submittedName>
</protein>
<organism evidence="2">
    <name type="scientific">Serpula lacrymans var. lacrymans (strain S7.3)</name>
    <name type="common">Dry rot fungus</name>
    <dbReference type="NCBI Taxonomy" id="936435"/>
    <lineage>
        <taxon>Eukaryota</taxon>
        <taxon>Fungi</taxon>
        <taxon>Dikarya</taxon>
        <taxon>Basidiomycota</taxon>
        <taxon>Agaricomycotina</taxon>
        <taxon>Agaricomycetes</taxon>
        <taxon>Agaricomycetidae</taxon>
        <taxon>Boletales</taxon>
        <taxon>Coniophorineae</taxon>
        <taxon>Serpulaceae</taxon>
        <taxon>Serpula</taxon>
    </lineage>
</organism>
<dbReference type="OMA" id="SELYHRD"/>
<dbReference type="Proteomes" id="UP000008063">
    <property type="component" value="Unassembled WGS sequence"/>
</dbReference>
<proteinExistence type="predicted"/>
<dbReference type="OrthoDB" id="2688569at2759"/>
<sequence length="201" mass="23334">MDETLHQRWRREFFRAGGGGDGGGDRGEDIEMGENPDPKFFPFASEMDWRVACWAIEDGVKEKLGLSYHNIHALHKIVDHNIPARAEWKLTMIFFTDTPDNTHLIQYRDVLSAIRTLLGNPVHAENIVYHIKNVFTDASRDSRIYHEMWTRKWWHAIQAHLLSRVALVPVIIATDKTQLTQFFNSKSAYPVISCWETYPEP</sequence>
<dbReference type="AlphaFoldDB" id="F8PM09"/>
<dbReference type="EMBL" id="GL945476">
    <property type="protein sequence ID" value="EGO02641.1"/>
    <property type="molecule type" value="Genomic_DNA"/>
</dbReference>
<dbReference type="HOGENOM" id="CLU_006344_5_1_1"/>
<keyword evidence="2" id="KW-1185">Reference proteome</keyword>
<name>F8PM09_SERL3</name>
<dbReference type="Pfam" id="PF18759">
    <property type="entry name" value="Plavaka"/>
    <property type="match status" value="1"/>
</dbReference>
<dbReference type="InParanoid" id="F8PM09"/>
<gene>
    <name evidence="1" type="ORF">SERLA73DRAFT_150310</name>
</gene>
<reference evidence="2" key="1">
    <citation type="journal article" date="2011" name="Science">
        <title>The plant cell wall-decomposing machinery underlies the functional diversity of forest fungi.</title>
        <authorList>
            <person name="Eastwood D.C."/>
            <person name="Floudas D."/>
            <person name="Binder M."/>
            <person name="Majcherczyk A."/>
            <person name="Schneider P."/>
            <person name="Aerts A."/>
            <person name="Asiegbu F.O."/>
            <person name="Baker S.E."/>
            <person name="Barry K."/>
            <person name="Bendiksby M."/>
            <person name="Blumentritt M."/>
            <person name="Coutinho P.M."/>
            <person name="Cullen D."/>
            <person name="de Vries R.P."/>
            <person name="Gathman A."/>
            <person name="Goodell B."/>
            <person name="Henrissat B."/>
            <person name="Ihrmark K."/>
            <person name="Kauserud H."/>
            <person name="Kohler A."/>
            <person name="LaButti K."/>
            <person name="Lapidus A."/>
            <person name="Lavin J.L."/>
            <person name="Lee Y.-H."/>
            <person name="Lindquist E."/>
            <person name="Lilly W."/>
            <person name="Lucas S."/>
            <person name="Morin E."/>
            <person name="Murat C."/>
            <person name="Oguiza J.A."/>
            <person name="Park J."/>
            <person name="Pisabarro A.G."/>
            <person name="Riley R."/>
            <person name="Rosling A."/>
            <person name="Salamov A."/>
            <person name="Schmidt O."/>
            <person name="Schmutz J."/>
            <person name="Skrede I."/>
            <person name="Stenlid J."/>
            <person name="Wiebenga A."/>
            <person name="Xie X."/>
            <person name="Kuees U."/>
            <person name="Hibbett D.S."/>
            <person name="Hoffmeister D."/>
            <person name="Hoegberg N."/>
            <person name="Martin F."/>
            <person name="Grigoriev I.V."/>
            <person name="Watkinson S.C."/>
        </authorList>
    </citation>
    <scope>NUCLEOTIDE SEQUENCE [LARGE SCALE GENOMIC DNA]</scope>
    <source>
        <strain evidence="2">strain S7.3</strain>
    </source>
</reference>
<dbReference type="InterPro" id="IPR041078">
    <property type="entry name" value="Plavaka"/>
</dbReference>
<evidence type="ECO:0000313" key="2">
    <source>
        <dbReference type="Proteomes" id="UP000008063"/>
    </source>
</evidence>
<evidence type="ECO:0000313" key="1">
    <source>
        <dbReference type="EMBL" id="EGO02641.1"/>
    </source>
</evidence>